<feature type="transmembrane region" description="Helical" evidence="8">
    <location>
        <begin position="131"/>
        <end position="153"/>
    </location>
</feature>
<evidence type="ECO:0000313" key="11">
    <source>
        <dbReference type="Proteomes" id="UP000522163"/>
    </source>
</evidence>
<gene>
    <name evidence="9" type="ORF">HNQ46_001092</name>
    <name evidence="10" type="ORF">HXM90_00455</name>
</gene>
<feature type="transmembrane region" description="Helical" evidence="8">
    <location>
        <begin position="202"/>
        <end position="224"/>
    </location>
</feature>
<comment type="similarity">
    <text evidence="2">Belongs to the AzlC family.</text>
</comment>
<keyword evidence="5 8" id="KW-0812">Transmembrane</keyword>
<keyword evidence="4" id="KW-1003">Cell membrane</keyword>
<evidence type="ECO:0000256" key="7">
    <source>
        <dbReference type="ARBA" id="ARBA00023136"/>
    </source>
</evidence>
<dbReference type="GO" id="GO:0005886">
    <property type="term" value="C:plasma membrane"/>
    <property type="evidence" value="ECO:0007669"/>
    <property type="project" value="UniProtKB-SubCell"/>
</dbReference>
<keyword evidence="7 8" id="KW-0472">Membrane</keyword>
<comment type="caution">
    <text evidence="9">The sequence shown here is derived from an EMBL/GenBank/DDBJ whole genome shotgun (WGS) entry which is preliminary data.</text>
</comment>
<evidence type="ECO:0000256" key="6">
    <source>
        <dbReference type="ARBA" id="ARBA00022989"/>
    </source>
</evidence>
<reference evidence="10" key="1">
    <citation type="submission" date="2020-04" db="EMBL/GenBank/DDBJ databases">
        <title>Deep metagenomics examines the oral microbiome during advanced dental caries in children, revealing novel taxa and co-occurrences with host molecules.</title>
        <authorList>
            <person name="Baker J.L."/>
            <person name="Morton J.T."/>
            <person name="Dinis M."/>
            <person name="Alvarez R."/>
            <person name="Tran N.C."/>
            <person name="Knight R."/>
            <person name="Edlund A."/>
        </authorList>
    </citation>
    <scope>NUCLEOTIDE SEQUENCE</scope>
    <source>
        <strain evidence="10">JCVI_38_bin.19</strain>
    </source>
</reference>
<dbReference type="Proteomes" id="UP000775770">
    <property type="component" value="Unassembled WGS sequence"/>
</dbReference>
<protein>
    <submittedName>
        <fullName evidence="9">4-azaleucine resistance transporter AzlC</fullName>
    </submittedName>
    <submittedName>
        <fullName evidence="10">AzlC family ABC transporter permease</fullName>
    </submittedName>
</protein>
<feature type="transmembrane region" description="Helical" evidence="8">
    <location>
        <begin position="12"/>
        <end position="34"/>
    </location>
</feature>
<organism evidence="9 11">
    <name type="scientific">Oribacterium sinus</name>
    <dbReference type="NCBI Taxonomy" id="237576"/>
    <lineage>
        <taxon>Bacteria</taxon>
        <taxon>Bacillati</taxon>
        <taxon>Bacillota</taxon>
        <taxon>Clostridia</taxon>
        <taxon>Lachnospirales</taxon>
        <taxon>Lachnospiraceae</taxon>
        <taxon>Oribacterium</taxon>
    </lineage>
</organism>
<evidence type="ECO:0000313" key="10">
    <source>
        <dbReference type="EMBL" id="MBF1271885.1"/>
    </source>
</evidence>
<proteinExistence type="inferred from homology"/>
<dbReference type="GeneID" id="85014640"/>
<sequence length="238" mass="26784">MLHEQQKKALKAAFPHTVPILTGFLFLGFAYGIYMHSAGLSVVYTFFMASLIYGGSLELLAVGFLLGPFAPMETLFLAIMIQLRHLFYGIAMLDKFPKKGWKHFYLIFGMCDESFSINYSTKIPEGVDPGWFMFFVTLLNQIYWVLGSCLGTLLGNVLPFSTEGIDFVMTALFAVIFLDQFLKEKNHFSSLLGLGVSILSLVIFKAEHFILPAMLGILSIFLLAKPKLERQFMEAKKS</sequence>
<dbReference type="EMBL" id="JACHHH010000004">
    <property type="protein sequence ID" value="MBB6041120.1"/>
    <property type="molecule type" value="Genomic_DNA"/>
</dbReference>
<keyword evidence="3" id="KW-0813">Transport</keyword>
<feature type="transmembrane region" description="Helical" evidence="8">
    <location>
        <begin position="46"/>
        <end position="67"/>
    </location>
</feature>
<feature type="transmembrane region" description="Helical" evidence="8">
    <location>
        <begin position="74"/>
        <end position="93"/>
    </location>
</feature>
<reference evidence="9 11" key="2">
    <citation type="submission" date="2020-08" db="EMBL/GenBank/DDBJ databases">
        <title>Genomic Encyclopedia of Type Strains, Phase IV (KMG-IV): sequencing the most valuable type-strain genomes for metagenomic binning, comparative biology and taxonomic classification.</title>
        <authorList>
            <person name="Goeker M."/>
        </authorList>
    </citation>
    <scope>NUCLEOTIDE SEQUENCE [LARGE SCALE GENOMIC DNA]</scope>
    <source>
        <strain evidence="9 11">DSM 17245</strain>
    </source>
</reference>
<comment type="subcellular location">
    <subcellularLocation>
        <location evidence="1">Cell membrane</location>
        <topology evidence="1">Multi-pass membrane protein</topology>
    </subcellularLocation>
</comment>
<dbReference type="InterPro" id="IPR011606">
    <property type="entry name" value="Brnchd-chn_aa_trnsp_permease"/>
</dbReference>
<dbReference type="AlphaFoldDB" id="A0A7W9W1R2"/>
<dbReference type="PANTHER" id="PTHR34979:SF1">
    <property type="entry name" value="INNER MEMBRANE PROTEIN YGAZ"/>
    <property type="match status" value="1"/>
</dbReference>
<evidence type="ECO:0000256" key="4">
    <source>
        <dbReference type="ARBA" id="ARBA00022475"/>
    </source>
</evidence>
<dbReference type="PANTHER" id="PTHR34979">
    <property type="entry name" value="INNER MEMBRANE PROTEIN YGAZ"/>
    <property type="match status" value="1"/>
</dbReference>
<dbReference type="GO" id="GO:1903785">
    <property type="term" value="P:L-valine transmembrane transport"/>
    <property type="evidence" value="ECO:0007669"/>
    <property type="project" value="TreeGrafter"/>
</dbReference>
<dbReference type="RefSeq" id="WP_183683655.1">
    <property type="nucleotide sequence ID" value="NZ_CAUVME010000014.1"/>
</dbReference>
<evidence type="ECO:0000256" key="1">
    <source>
        <dbReference type="ARBA" id="ARBA00004651"/>
    </source>
</evidence>
<evidence type="ECO:0000256" key="2">
    <source>
        <dbReference type="ARBA" id="ARBA00010735"/>
    </source>
</evidence>
<evidence type="ECO:0000256" key="5">
    <source>
        <dbReference type="ARBA" id="ARBA00022692"/>
    </source>
</evidence>
<feature type="transmembrane region" description="Helical" evidence="8">
    <location>
        <begin position="165"/>
        <end position="182"/>
    </location>
</feature>
<name>A0A7W9W1R2_9FIRM</name>
<accession>A0A7W9W1R2</accession>
<dbReference type="Proteomes" id="UP000522163">
    <property type="component" value="Unassembled WGS sequence"/>
</dbReference>
<dbReference type="Pfam" id="PF03591">
    <property type="entry name" value="AzlC"/>
    <property type="match status" value="1"/>
</dbReference>
<evidence type="ECO:0000256" key="8">
    <source>
        <dbReference type="SAM" id="Phobius"/>
    </source>
</evidence>
<keyword evidence="6 8" id="KW-1133">Transmembrane helix</keyword>
<dbReference type="EMBL" id="JABZRA010000002">
    <property type="protein sequence ID" value="MBF1271885.1"/>
    <property type="molecule type" value="Genomic_DNA"/>
</dbReference>
<evidence type="ECO:0000313" key="9">
    <source>
        <dbReference type="EMBL" id="MBB6041120.1"/>
    </source>
</evidence>
<evidence type="ECO:0000256" key="3">
    <source>
        <dbReference type="ARBA" id="ARBA00022448"/>
    </source>
</evidence>